<feature type="signal peptide" evidence="1">
    <location>
        <begin position="1"/>
        <end position="18"/>
    </location>
</feature>
<keyword evidence="1" id="KW-0732">Signal</keyword>
<evidence type="ECO:0000313" key="3">
    <source>
        <dbReference type="Proteomes" id="UP001054945"/>
    </source>
</evidence>
<feature type="chain" id="PRO_5043338165" evidence="1">
    <location>
        <begin position="19"/>
        <end position="95"/>
    </location>
</feature>
<keyword evidence="3" id="KW-1185">Reference proteome</keyword>
<evidence type="ECO:0000313" key="2">
    <source>
        <dbReference type="EMBL" id="GIY20251.1"/>
    </source>
</evidence>
<sequence length="95" mass="10617">MRISPFALNILLLKGARLFLLPNTFTLRATFKSRVHYDPGIKICNDNIPTSAGTEGIIHSHNFLSDHYLSSGIKVEELLVFPSNLPFPSPILKKI</sequence>
<gene>
    <name evidence="2" type="ORF">CEXT_446721</name>
</gene>
<dbReference type="Proteomes" id="UP001054945">
    <property type="component" value="Unassembled WGS sequence"/>
</dbReference>
<organism evidence="2 3">
    <name type="scientific">Caerostris extrusa</name>
    <name type="common">Bark spider</name>
    <name type="synonym">Caerostris bankana</name>
    <dbReference type="NCBI Taxonomy" id="172846"/>
    <lineage>
        <taxon>Eukaryota</taxon>
        <taxon>Metazoa</taxon>
        <taxon>Ecdysozoa</taxon>
        <taxon>Arthropoda</taxon>
        <taxon>Chelicerata</taxon>
        <taxon>Arachnida</taxon>
        <taxon>Araneae</taxon>
        <taxon>Araneomorphae</taxon>
        <taxon>Entelegynae</taxon>
        <taxon>Araneoidea</taxon>
        <taxon>Araneidae</taxon>
        <taxon>Caerostris</taxon>
    </lineage>
</organism>
<evidence type="ECO:0000256" key="1">
    <source>
        <dbReference type="SAM" id="SignalP"/>
    </source>
</evidence>
<accession>A0AAV4RH72</accession>
<dbReference type="AlphaFoldDB" id="A0AAV4RH72"/>
<comment type="caution">
    <text evidence="2">The sequence shown here is derived from an EMBL/GenBank/DDBJ whole genome shotgun (WGS) entry which is preliminary data.</text>
</comment>
<proteinExistence type="predicted"/>
<reference evidence="2 3" key="1">
    <citation type="submission" date="2021-06" db="EMBL/GenBank/DDBJ databases">
        <title>Caerostris extrusa draft genome.</title>
        <authorList>
            <person name="Kono N."/>
            <person name="Arakawa K."/>
        </authorList>
    </citation>
    <scope>NUCLEOTIDE SEQUENCE [LARGE SCALE GENOMIC DNA]</scope>
</reference>
<dbReference type="EMBL" id="BPLR01007860">
    <property type="protein sequence ID" value="GIY20251.1"/>
    <property type="molecule type" value="Genomic_DNA"/>
</dbReference>
<name>A0AAV4RH72_CAEEX</name>
<protein>
    <submittedName>
        <fullName evidence="2">Uncharacterized protein</fullName>
    </submittedName>
</protein>